<dbReference type="PANTHER" id="PTHR43491">
    <property type="entry name" value="UDP-N-ACETYL-D-MANNOSAMINE DEHYDROGENASE"/>
    <property type="match status" value="1"/>
</dbReference>
<evidence type="ECO:0000256" key="2">
    <source>
        <dbReference type="ARBA" id="ARBA00023027"/>
    </source>
</evidence>
<dbReference type="PANTHER" id="PTHR43491:SF1">
    <property type="entry name" value="UDP-N-ACETYL-D-MANNOSAMINE DEHYDROGENASE"/>
    <property type="match status" value="1"/>
</dbReference>
<dbReference type="InterPro" id="IPR036220">
    <property type="entry name" value="UDP-Glc/GDP-Man_DH_C_sf"/>
</dbReference>
<gene>
    <name evidence="5" type="ORF">IAG43_33555</name>
</gene>
<dbReference type="InterPro" id="IPR014027">
    <property type="entry name" value="UDP-Glc/GDP-Man_DH_C"/>
</dbReference>
<dbReference type="Pfam" id="PF03720">
    <property type="entry name" value="UDPG_MGDP_dh_C"/>
    <property type="match status" value="1"/>
</dbReference>
<protein>
    <submittedName>
        <fullName evidence="5">Nucleotide sugar dehydrogenase</fullName>
    </submittedName>
</protein>
<dbReference type="InterPro" id="IPR036291">
    <property type="entry name" value="NAD(P)-bd_dom_sf"/>
</dbReference>
<name>A0A7H0I507_9ACTN</name>
<sequence length="443" mass="46516">MDLIATAPAHEAPATPAGLGTALGTPVRPVEVAVVGIGYAGLPLAVAAAAAGHRTRGLDLNDFLVAQVNIGRPPGDTVAPAELAAVSGLLDATTDPAFLEQCTVIALCVPTPVDAHGVPDLGPLLAATRTVRDRLTPGQLVIIESTISPGTTDGVIRAVLEESGLTAGSDFFLAFSPERVDPGNERYGLHNTPKVVGGLTPECASRAAAFYRGFATEVHVTRSTREAEAAKILENTYRQVNLALINEFAQICHRLDVDVWDTIDAAATKPFGFTPFRPGTGVGGHCIPVDPLYLVHRAAQEGIPFRMAEQAQRVNDSMPIWVASRAREILAERAGGVRGARVLLLGVTYKPDVADVRHSPAEPLAAELHALGAEVSFHDPYVESFTARGRDIPAARDLGAAVAGADLTVVVQRHRAYRDDVLAAARLLLDPSGPASCRGTARP</sequence>
<dbReference type="InterPro" id="IPR014026">
    <property type="entry name" value="UDP-Glc/GDP-Man_DH_dimer"/>
</dbReference>
<dbReference type="NCBIfam" id="TIGR03026">
    <property type="entry name" value="NDP-sugDHase"/>
    <property type="match status" value="1"/>
</dbReference>
<dbReference type="InterPro" id="IPR001732">
    <property type="entry name" value="UDP-Glc/GDP-Man_DH_N"/>
</dbReference>
<dbReference type="PIRSF" id="PIRSF000124">
    <property type="entry name" value="UDPglc_GDPman_dh"/>
    <property type="match status" value="1"/>
</dbReference>
<geneLocation type="plasmid" evidence="5 6">
    <name>unnamed2</name>
</geneLocation>
<dbReference type="InterPro" id="IPR017476">
    <property type="entry name" value="UDP-Glc/GDP-Man"/>
</dbReference>
<dbReference type="Gene3D" id="3.40.50.720">
    <property type="entry name" value="NAD(P)-binding Rossmann-like Domain"/>
    <property type="match status" value="2"/>
</dbReference>
<dbReference type="InterPro" id="IPR008927">
    <property type="entry name" value="6-PGluconate_DH-like_C_sf"/>
</dbReference>
<keyword evidence="2" id="KW-0520">NAD</keyword>
<dbReference type="Pfam" id="PF03721">
    <property type="entry name" value="UDPG_MGDP_dh_N"/>
    <property type="match status" value="1"/>
</dbReference>
<evidence type="ECO:0000313" key="5">
    <source>
        <dbReference type="EMBL" id="QNP67873.1"/>
    </source>
</evidence>
<dbReference type="SUPFAM" id="SSF48179">
    <property type="entry name" value="6-phosphogluconate dehydrogenase C-terminal domain-like"/>
    <property type="match status" value="1"/>
</dbReference>
<comment type="similarity">
    <text evidence="3">Belongs to the UDP-glucose/GDP-mannose dehydrogenase family.</text>
</comment>
<evidence type="ECO:0000313" key="6">
    <source>
        <dbReference type="Proteomes" id="UP000516230"/>
    </source>
</evidence>
<accession>A0A7H0I507</accession>
<proteinExistence type="inferred from homology"/>
<dbReference type="EMBL" id="CP060826">
    <property type="protein sequence ID" value="QNP67873.1"/>
    <property type="molecule type" value="Genomic_DNA"/>
</dbReference>
<dbReference type="RefSeq" id="WP_187744916.1">
    <property type="nucleotide sequence ID" value="NZ_CP060826.1"/>
</dbReference>
<keyword evidence="5" id="KW-0614">Plasmid</keyword>
<dbReference type="AlphaFoldDB" id="A0A7H0I507"/>
<dbReference type="GO" id="GO:0051287">
    <property type="term" value="F:NAD binding"/>
    <property type="evidence" value="ECO:0007669"/>
    <property type="project" value="InterPro"/>
</dbReference>
<dbReference type="GO" id="GO:0016616">
    <property type="term" value="F:oxidoreductase activity, acting on the CH-OH group of donors, NAD or NADP as acceptor"/>
    <property type="evidence" value="ECO:0007669"/>
    <property type="project" value="InterPro"/>
</dbReference>
<dbReference type="Proteomes" id="UP000516230">
    <property type="component" value="Plasmid unnamed2"/>
</dbReference>
<keyword evidence="1" id="KW-0560">Oxidoreductase</keyword>
<dbReference type="KEGG" id="sgj:IAG43_33555"/>
<dbReference type="InterPro" id="IPR028359">
    <property type="entry name" value="UDP_ManNAc/GlcNAc_DH"/>
</dbReference>
<organism evidence="5 6">
    <name type="scientific">Streptomyces genisteinicus</name>
    <dbReference type="NCBI Taxonomy" id="2768068"/>
    <lineage>
        <taxon>Bacteria</taxon>
        <taxon>Bacillati</taxon>
        <taxon>Actinomycetota</taxon>
        <taxon>Actinomycetes</taxon>
        <taxon>Kitasatosporales</taxon>
        <taxon>Streptomycetaceae</taxon>
        <taxon>Streptomyces</taxon>
    </lineage>
</organism>
<dbReference type="Pfam" id="PF00984">
    <property type="entry name" value="UDPG_MGDP_dh"/>
    <property type="match status" value="1"/>
</dbReference>
<keyword evidence="6" id="KW-1185">Reference proteome</keyword>
<dbReference type="GO" id="GO:0016628">
    <property type="term" value="F:oxidoreductase activity, acting on the CH-CH group of donors, NAD or NADP as acceptor"/>
    <property type="evidence" value="ECO:0007669"/>
    <property type="project" value="InterPro"/>
</dbReference>
<feature type="domain" description="UDP-glucose/GDP-mannose dehydrogenase C-terminal" evidence="4">
    <location>
        <begin position="343"/>
        <end position="431"/>
    </location>
</feature>
<dbReference type="SMART" id="SM00984">
    <property type="entry name" value="UDPG_MGDP_dh_C"/>
    <property type="match status" value="1"/>
</dbReference>
<dbReference type="SUPFAM" id="SSF52413">
    <property type="entry name" value="UDP-glucose/GDP-mannose dehydrogenase C-terminal domain"/>
    <property type="match status" value="1"/>
</dbReference>
<reference evidence="5 6" key="1">
    <citation type="submission" date="2020-08" db="EMBL/GenBank/DDBJ databases">
        <title>A novel species.</title>
        <authorList>
            <person name="Gao J."/>
        </authorList>
    </citation>
    <scope>NUCLEOTIDE SEQUENCE [LARGE SCALE GENOMIC DNA]</scope>
    <source>
        <strain evidence="5 6">CRPJ-33</strain>
        <plasmid evidence="5 6">unnamed2</plasmid>
    </source>
</reference>
<dbReference type="GO" id="GO:0000271">
    <property type="term" value="P:polysaccharide biosynthetic process"/>
    <property type="evidence" value="ECO:0007669"/>
    <property type="project" value="InterPro"/>
</dbReference>
<evidence type="ECO:0000256" key="1">
    <source>
        <dbReference type="ARBA" id="ARBA00023002"/>
    </source>
</evidence>
<evidence type="ECO:0000256" key="3">
    <source>
        <dbReference type="PIRNR" id="PIRNR000124"/>
    </source>
</evidence>
<dbReference type="SUPFAM" id="SSF51735">
    <property type="entry name" value="NAD(P)-binding Rossmann-fold domains"/>
    <property type="match status" value="1"/>
</dbReference>
<dbReference type="PIRSF" id="PIRSF500136">
    <property type="entry name" value="UDP_ManNAc_DH"/>
    <property type="match status" value="1"/>
</dbReference>
<evidence type="ECO:0000259" key="4">
    <source>
        <dbReference type="SMART" id="SM00984"/>
    </source>
</evidence>